<evidence type="ECO:0000259" key="7">
    <source>
        <dbReference type="PROSITE" id="PS50045"/>
    </source>
</evidence>
<feature type="domain" description="Sigma-54 factor interaction" evidence="7">
    <location>
        <begin position="144"/>
        <end position="373"/>
    </location>
</feature>
<dbReference type="InterPro" id="IPR058031">
    <property type="entry name" value="AAA_lid_NorR"/>
</dbReference>
<evidence type="ECO:0000256" key="3">
    <source>
        <dbReference type="ARBA" id="ARBA00023015"/>
    </source>
</evidence>
<dbReference type="SMART" id="SM00448">
    <property type="entry name" value="REC"/>
    <property type="match status" value="1"/>
</dbReference>
<dbReference type="PROSITE" id="PS50110">
    <property type="entry name" value="RESPONSE_REGULATORY"/>
    <property type="match status" value="1"/>
</dbReference>
<dbReference type="PROSITE" id="PS00675">
    <property type="entry name" value="SIGMA54_INTERACT_1"/>
    <property type="match status" value="1"/>
</dbReference>
<dbReference type="RefSeq" id="WP_274690806.1">
    <property type="nucleotide sequence ID" value="NZ_JAPMOU010000035.1"/>
</dbReference>
<keyword evidence="3" id="KW-0805">Transcription regulation</keyword>
<dbReference type="InterPro" id="IPR025662">
    <property type="entry name" value="Sigma_54_int_dom_ATP-bd_1"/>
</dbReference>
<feature type="modified residue" description="4-aspartylphosphate" evidence="6">
    <location>
        <position position="53"/>
    </location>
</feature>
<evidence type="ECO:0000256" key="5">
    <source>
        <dbReference type="ARBA" id="ARBA00023163"/>
    </source>
</evidence>
<evidence type="ECO:0000259" key="8">
    <source>
        <dbReference type="PROSITE" id="PS50110"/>
    </source>
</evidence>
<dbReference type="CDD" id="cd00009">
    <property type="entry name" value="AAA"/>
    <property type="match status" value="1"/>
</dbReference>
<keyword evidence="6" id="KW-0597">Phosphoprotein</keyword>
<dbReference type="InterPro" id="IPR003593">
    <property type="entry name" value="AAA+_ATPase"/>
</dbReference>
<dbReference type="InterPro" id="IPR002078">
    <property type="entry name" value="Sigma_54_int"/>
</dbReference>
<dbReference type="InterPro" id="IPR027417">
    <property type="entry name" value="P-loop_NTPase"/>
</dbReference>
<dbReference type="SUPFAM" id="SSF52172">
    <property type="entry name" value="CheY-like"/>
    <property type="match status" value="1"/>
</dbReference>
<dbReference type="Proteomes" id="UP001528823">
    <property type="component" value="Unassembled WGS sequence"/>
</dbReference>
<dbReference type="InterPro" id="IPR002197">
    <property type="entry name" value="HTH_Fis"/>
</dbReference>
<dbReference type="Pfam" id="PF00072">
    <property type="entry name" value="Response_reg"/>
    <property type="match status" value="1"/>
</dbReference>
<gene>
    <name evidence="9" type="ORF">ORQ98_21190</name>
</gene>
<dbReference type="Gene3D" id="1.10.10.60">
    <property type="entry name" value="Homeodomain-like"/>
    <property type="match status" value="1"/>
</dbReference>
<comment type="caution">
    <text evidence="9">The sequence shown here is derived from an EMBL/GenBank/DDBJ whole genome shotgun (WGS) entry which is preliminary data.</text>
</comment>
<keyword evidence="2" id="KW-0067">ATP-binding</keyword>
<keyword evidence="1" id="KW-0547">Nucleotide-binding</keyword>
<protein>
    <submittedName>
        <fullName evidence="9">Sigma-54 dependent transcriptional regulator</fullName>
    </submittedName>
</protein>
<evidence type="ECO:0000313" key="10">
    <source>
        <dbReference type="Proteomes" id="UP001528823"/>
    </source>
</evidence>
<keyword evidence="10" id="KW-1185">Reference proteome</keyword>
<dbReference type="Pfam" id="PF25601">
    <property type="entry name" value="AAA_lid_14"/>
    <property type="match status" value="1"/>
</dbReference>
<dbReference type="EMBL" id="JAPMOU010000035">
    <property type="protein sequence ID" value="MDE1464481.1"/>
    <property type="molecule type" value="Genomic_DNA"/>
</dbReference>
<evidence type="ECO:0000256" key="4">
    <source>
        <dbReference type="ARBA" id="ARBA00023125"/>
    </source>
</evidence>
<dbReference type="PROSITE" id="PS00688">
    <property type="entry name" value="SIGMA54_INTERACT_3"/>
    <property type="match status" value="1"/>
</dbReference>
<reference evidence="9 10" key="1">
    <citation type="submission" date="2022-11" db="EMBL/GenBank/DDBJ databases">
        <title>Spartinivicinus poritis sp. nov., isolated from scleractinian coral Porites lutea.</title>
        <authorList>
            <person name="Zhang G."/>
            <person name="Cai L."/>
            <person name="Wei Q."/>
        </authorList>
    </citation>
    <scope>NUCLEOTIDE SEQUENCE [LARGE SCALE GENOMIC DNA]</scope>
    <source>
        <strain evidence="9 10">A2-2</strain>
    </source>
</reference>
<dbReference type="InterPro" id="IPR011006">
    <property type="entry name" value="CheY-like_superfamily"/>
</dbReference>
<dbReference type="PROSITE" id="PS00676">
    <property type="entry name" value="SIGMA54_INTERACT_2"/>
    <property type="match status" value="1"/>
</dbReference>
<dbReference type="InterPro" id="IPR025944">
    <property type="entry name" value="Sigma_54_int_dom_CS"/>
</dbReference>
<keyword evidence="4" id="KW-0238">DNA-binding</keyword>
<keyword evidence="5" id="KW-0804">Transcription</keyword>
<dbReference type="Pfam" id="PF02954">
    <property type="entry name" value="HTH_8"/>
    <property type="match status" value="1"/>
</dbReference>
<dbReference type="Gene3D" id="1.10.8.60">
    <property type="match status" value="1"/>
</dbReference>
<dbReference type="PANTHER" id="PTHR32071:SF57">
    <property type="entry name" value="C4-DICARBOXYLATE TRANSPORT TRANSCRIPTIONAL REGULATORY PROTEIN DCTD"/>
    <property type="match status" value="1"/>
</dbReference>
<dbReference type="InterPro" id="IPR025943">
    <property type="entry name" value="Sigma_54_int_dom_ATP-bd_2"/>
</dbReference>
<dbReference type="PANTHER" id="PTHR32071">
    <property type="entry name" value="TRANSCRIPTIONAL REGULATORY PROTEIN"/>
    <property type="match status" value="1"/>
</dbReference>
<evidence type="ECO:0000256" key="2">
    <source>
        <dbReference type="ARBA" id="ARBA00022840"/>
    </source>
</evidence>
<feature type="domain" description="Response regulatory" evidence="8">
    <location>
        <begin position="4"/>
        <end position="118"/>
    </location>
</feature>
<dbReference type="Pfam" id="PF00158">
    <property type="entry name" value="Sigma54_activat"/>
    <property type="match status" value="1"/>
</dbReference>
<dbReference type="Gene3D" id="3.40.50.2300">
    <property type="match status" value="1"/>
</dbReference>
<dbReference type="Gene3D" id="3.40.50.300">
    <property type="entry name" value="P-loop containing nucleotide triphosphate hydrolases"/>
    <property type="match status" value="1"/>
</dbReference>
<dbReference type="InterPro" id="IPR009057">
    <property type="entry name" value="Homeodomain-like_sf"/>
</dbReference>
<dbReference type="PROSITE" id="PS50045">
    <property type="entry name" value="SIGMA54_INTERACT_4"/>
    <property type="match status" value="1"/>
</dbReference>
<dbReference type="InterPro" id="IPR001789">
    <property type="entry name" value="Sig_transdc_resp-reg_receiver"/>
</dbReference>
<name>A0ABT5UDM6_9GAMM</name>
<evidence type="ECO:0000256" key="1">
    <source>
        <dbReference type="ARBA" id="ARBA00022741"/>
    </source>
</evidence>
<organism evidence="9 10">
    <name type="scientific">Spartinivicinus poritis</name>
    <dbReference type="NCBI Taxonomy" id="2994640"/>
    <lineage>
        <taxon>Bacteria</taxon>
        <taxon>Pseudomonadati</taxon>
        <taxon>Pseudomonadota</taxon>
        <taxon>Gammaproteobacteria</taxon>
        <taxon>Oceanospirillales</taxon>
        <taxon>Zooshikellaceae</taxon>
        <taxon>Spartinivicinus</taxon>
    </lineage>
</organism>
<evidence type="ECO:0000256" key="6">
    <source>
        <dbReference type="PROSITE-ProRule" id="PRU00169"/>
    </source>
</evidence>
<accession>A0ABT5UDM6</accession>
<proteinExistence type="predicted"/>
<dbReference type="SUPFAM" id="SSF52540">
    <property type="entry name" value="P-loop containing nucleoside triphosphate hydrolases"/>
    <property type="match status" value="1"/>
</dbReference>
<evidence type="ECO:0000313" key="9">
    <source>
        <dbReference type="EMBL" id="MDE1464481.1"/>
    </source>
</evidence>
<sequence length="450" mass="51036">MKGLIWFIDDDEHIRRVVQQSLSLADYEVTTFESASAVLKAYQPDWPGIIITDINMPGISGIELLKQILQQDATQPVILLTGHGDISTAVKAMQAGAYDFIEKPFDSDLILDVVRRALEKRQLTIENQQLKVEVATQSAPGPRILGNNTAIGNLRRLIHQIMNTPTDILIEGETGTGKELIARYLHEHSNRAKHHFVAINCGAIPEHLIESELFGHTAGAFTSAEQKRIGKLEYANGGTLFLDEIESMPLNLQIKLLRVLEERQVQPLGSNRLIDLDIRVVAATKEDLLAKSEQGEFRNDLYYRLNVLTIKIPPLRERLDDVPLLFQHFASVAAARYGREFSPITTEQQQALLQHDWPGNVRELRNWAERYVLIGNDWRIELPGSQAIEDIQSRQTLPEKVERFEQALIEEALKQHQGSIKETMVSLGLPRKTLYDKMKKYGLTRQDYLT</sequence>
<dbReference type="SUPFAM" id="SSF46689">
    <property type="entry name" value="Homeodomain-like"/>
    <property type="match status" value="1"/>
</dbReference>
<dbReference type="CDD" id="cd17549">
    <property type="entry name" value="REC_DctD-like"/>
    <property type="match status" value="1"/>
</dbReference>
<dbReference type="SMART" id="SM00382">
    <property type="entry name" value="AAA"/>
    <property type="match status" value="1"/>
</dbReference>